<proteinExistence type="predicted"/>
<sequence>MGQLTGRAYVTIAGKRMASKEGAKLGFGNPERTAELGDSGVLGYKEKPTVPFVECSIAHSADTSLQELADMVDVVVSFDTDTKKSYVLRNAWCAKALELDKGEVALRFEGMSCEEV</sequence>
<dbReference type="OrthoDB" id="8688567at2"/>
<dbReference type="AlphaFoldDB" id="A0A6L5JRW6"/>
<reference evidence="1 2" key="1">
    <citation type="submission" date="2019-10" db="EMBL/GenBank/DDBJ databases">
        <title>Whole-genome sequence of the purple nonsulfur photosynthetic bacterium Rhodocyclus tenuis.</title>
        <authorList>
            <person name="Kyndt J.A."/>
            <person name="Meyer T.E."/>
        </authorList>
    </citation>
    <scope>NUCLEOTIDE SEQUENCE [LARGE SCALE GENOMIC DNA]</scope>
    <source>
        <strain evidence="1 2">DSM 110</strain>
    </source>
</reference>
<evidence type="ECO:0008006" key="3">
    <source>
        <dbReference type="Google" id="ProtNLM"/>
    </source>
</evidence>
<name>A0A6L5JRW6_RHOTE</name>
<gene>
    <name evidence="1" type="ORF">GHK24_00060</name>
</gene>
<dbReference type="EMBL" id="WIXJ01000001">
    <property type="protein sequence ID" value="MQY50177.1"/>
    <property type="molecule type" value="Genomic_DNA"/>
</dbReference>
<evidence type="ECO:0000313" key="2">
    <source>
        <dbReference type="Proteomes" id="UP000480275"/>
    </source>
</evidence>
<protein>
    <recommendedName>
        <fullName evidence="3">Phage tail protein</fullName>
    </recommendedName>
</protein>
<dbReference type="Pfam" id="PF10618">
    <property type="entry name" value="Tail_tube"/>
    <property type="match status" value="1"/>
</dbReference>
<organism evidence="1 2">
    <name type="scientific">Rhodocyclus tenuis</name>
    <name type="common">Rhodospirillum tenue</name>
    <dbReference type="NCBI Taxonomy" id="1066"/>
    <lineage>
        <taxon>Bacteria</taxon>
        <taxon>Pseudomonadati</taxon>
        <taxon>Pseudomonadota</taxon>
        <taxon>Betaproteobacteria</taxon>
        <taxon>Rhodocyclales</taxon>
        <taxon>Rhodocyclaceae</taxon>
        <taxon>Rhodocyclus</taxon>
    </lineage>
</organism>
<dbReference type="Proteomes" id="UP000480275">
    <property type="component" value="Unassembled WGS sequence"/>
</dbReference>
<evidence type="ECO:0000313" key="1">
    <source>
        <dbReference type="EMBL" id="MQY50177.1"/>
    </source>
</evidence>
<dbReference type="InterPro" id="IPR019596">
    <property type="entry name" value="Phage_Mu_GpM_tail_tub"/>
</dbReference>
<accession>A0A6L5JRW6</accession>
<comment type="caution">
    <text evidence="1">The sequence shown here is derived from an EMBL/GenBank/DDBJ whole genome shotgun (WGS) entry which is preliminary data.</text>
</comment>